<feature type="domain" description="DUF6915" evidence="1">
    <location>
        <begin position="1"/>
        <end position="101"/>
    </location>
</feature>
<dbReference type="AlphaFoldDB" id="A0A1V9FW73"/>
<evidence type="ECO:0000259" key="1">
    <source>
        <dbReference type="Pfam" id="PF21866"/>
    </source>
</evidence>
<dbReference type="EMBL" id="LVYD01000050">
    <property type="protein sequence ID" value="OQP62548.1"/>
    <property type="molecule type" value="Genomic_DNA"/>
</dbReference>
<name>A0A1V9FW73_9BACT</name>
<gene>
    <name evidence="2" type="ORF">A3860_28060</name>
</gene>
<reference evidence="2 3" key="1">
    <citation type="submission" date="2016-03" db="EMBL/GenBank/DDBJ databases">
        <title>Niastella vici sp. nov., isolated from farmland soil.</title>
        <authorList>
            <person name="Chen L."/>
            <person name="Wang D."/>
            <person name="Yang S."/>
            <person name="Wang G."/>
        </authorList>
    </citation>
    <scope>NUCLEOTIDE SEQUENCE [LARGE SCALE GENOMIC DNA]</scope>
    <source>
        <strain evidence="2 3">DJ57</strain>
    </source>
</reference>
<proteinExistence type="predicted"/>
<accession>A0A1V9FW73</accession>
<dbReference type="OrthoDB" id="68427at2"/>
<dbReference type="STRING" id="1703345.A3860_28060"/>
<dbReference type="Pfam" id="PF21866">
    <property type="entry name" value="DUF6915"/>
    <property type="match status" value="1"/>
</dbReference>
<protein>
    <recommendedName>
        <fullName evidence="1">DUF6915 domain-containing protein</fullName>
    </recommendedName>
</protein>
<dbReference type="RefSeq" id="WP_081149017.1">
    <property type="nucleotide sequence ID" value="NZ_LVYD01000050.1"/>
</dbReference>
<keyword evidence="3" id="KW-1185">Reference proteome</keyword>
<dbReference type="InterPro" id="IPR054061">
    <property type="entry name" value="DUF6915"/>
</dbReference>
<comment type="caution">
    <text evidence="2">The sequence shown here is derived from an EMBL/GenBank/DDBJ whole genome shotgun (WGS) entry which is preliminary data.</text>
</comment>
<evidence type="ECO:0000313" key="2">
    <source>
        <dbReference type="EMBL" id="OQP62548.1"/>
    </source>
</evidence>
<sequence>MNAYKHAEISVKRRGGVVEDYLPIHDFIDSTKELCSDNRHRILHTLWGIRRVIVPIFGQTITNSNGKIINVKDLCEQDHILPDYLNRFIPTLADFVNAINRHADDEHRLREFAGSYENDPELSELLLSPLANTGSLTSLLLTHNSWFINDIVPKVLKRKPLIQNFGISPADFFDRMNFQLWMDNGASIPPSAQKTAGKVVG</sequence>
<organism evidence="2 3">
    <name type="scientific">Niastella vici</name>
    <dbReference type="NCBI Taxonomy" id="1703345"/>
    <lineage>
        <taxon>Bacteria</taxon>
        <taxon>Pseudomonadati</taxon>
        <taxon>Bacteroidota</taxon>
        <taxon>Chitinophagia</taxon>
        <taxon>Chitinophagales</taxon>
        <taxon>Chitinophagaceae</taxon>
        <taxon>Niastella</taxon>
    </lineage>
</organism>
<evidence type="ECO:0000313" key="3">
    <source>
        <dbReference type="Proteomes" id="UP000192796"/>
    </source>
</evidence>
<dbReference type="Proteomes" id="UP000192796">
    <property type="component" value="Unassembled WGS sequence"/>
</dbReference>